<reference evidence="1" key="1">
    <citation type="submission" date="2020-03" db="EMBL/GenBank/DDBJ databases">
        <title>The deep terrestrial virosphere.</title>
        <authorList>
            <person name="Holmfeldt K."/>
            <person name="Nilsson E."/>
            <person name="Simone D."/>
            <person name="Lopez-Fernandez M."/>
            <person name="Wu X."/>
            <person name="de Brujin I."/>
            <person name="Lundin D."/>
            <person name="Andersson A."/>
            <person name="Bertilsson S."/>
            <person name="Dopson M."/>
        </authorList>
    </citation>
    <scope>NUCLEOTIDE SEQUENCE</scope>
    <source>
        <strain evidence="1">MM415B05176</strain>
    </source>
</reference>
<proteinExistence type="predicted"/>
<gene>
    <name evidence="1" type="ORF">MM415B05176_0011</name>
</gene>
<evidence type="ECO:0000313" key="1">
    <source>
        <dbReference type="EMBL" id="QJA95797.1"/>
    </source>
</evidence>
<dbReference type="AlphaFoldDB" id="A0A6M3LK99"/>
<name>A0A6M3LK99_9ZZZZ</name>
<dbReference type="EMBL" id="MT143344">
    <property type="protein sequence ID" value="QJA95797.1"/>
    <property type="molecule type" value="Genomic_DNA"/>
</dbReference>
<protein>
    <submittedName>
        <fullName evidence="1">Uncharacterized protein</fullName>
    </submittedName>
</protein>
<organism evidence="1">
    <name type="scientific">viral metagenome</name>
    <dbReference type="NCBI Taxonomy" id="1070528"/>
    <lineage>
        <taxon>unclassified sequences</taxon>
        <taxon>metagenomes</taxon>
        <taxon>organismal metagenomes</taxon>
    </lineage>
</organism>
<accession>A0A6M3LK99</accession>
<sequence length="59" mass="6756">MNVWIPQKSQIVNLLQDAVYKLSRAYEVKDVESELDDLLTSIQCHVINRANVEKGKIKA</sequence>